<comment type="caution">
    <text evidence="1">The sequence shown here is derived from an EMBL/GenBank/DDBJ whole genome shotgun (WGS) entry which is preliminary data.</text>
</comment>
<accession>A0ACA9PGC6</accession>
<protein>
    <submittedName>
        <fullName evidence="1">9373_t:CDS:1</fullName>
    </submittedName>
</protein>
<feature type="non-terminal residue" evidence="1">
    <location>
        <position position="44"/>
    </location>
</feature>
<name>A0ACA9PGC6_9GLOM</name>
<keyword evidence="2" id="KW-1185">Reference proteome</keyword>
<gene>
    <name evidence="1" type="ORF">DHETER_LOCUS11977</name>
</gene>
<dbReference type="EMBL" id="CAJVPU010027974">
    <property type="protein sequence ID" value="CAG8705529.1"/>
    <property type="molecule type" value="Genomic_DNA"/>
</dbReference>
<dbReference type="Proteomes" id="UP000789702">
    <property type="component" value="Unassembled WGS sequence"/>
</dbReference>
<sequence>RKEDQVEHHRNYYQVQYLNNNIISNVDIGGSNIELVQVVVLDVK</sequence>
<reference evidence="1" key="1">
    <citation type="submission" date="2021-06" db="EMBL/GenBank/DDBJ databases">
        <authorList>
            <person name="Kallberg Y."/>
            <person name="Tangrot J."/>
            <person name="Rosling A."/>
        </authorList>
    </citation>
    <scope>NUCLEOTIDE SEQUENCE</scope>
    <source>
        <strain evidence="1">IL203A</strain>
    </source>
</reference>
<evidence type="ECO:0000313" key="1">
    <source>
        <dbReference type="EMBL" id="CAG8705529.1"/>
    </source>
</evidence>
<evidence type="ECO:0000313" key="2">
    <source>
        <dbReference type="Proteomes" id="UP000789702"/>
    </source>
</evidence>
<proteinExistence type="predicted"/>
<organism evidence="1 2">
    <name type="scientific">Dentiscutata heterogama</name>
    <dbReference type="NCBI Taxonomy" id="1316150"/>
    <lineage>
        <taxon>Eukaryota</taxon>
        <taxon>Fungi</taxon>
        <taxon>Fungi incertae sedis</taxon>
        <taxon>Mucoromycota</taxon>
        <taxon>Glomeromycotina</taxon>
        <taxon>Glomeromycetes</taxon>
        <taxon>Diversisporales</taxon>
        <taxon>Gigasporaceae</taxon>
        <taxon>Dentiscutata</taxon>
    </lineage>
</organism>
<feature type="non-terminal residue" evidence="1">
    <location>
        <position position="1"/>
    </location>
</feature>